<keyword evidence="2" id="KW-0812">Transmembrane</keyword>
<dbReference type="VEuPathDB" id="FungiDB:EYZ11_009516"/>
<dbReference type="PANTHER" id="PTHR33365:SF7">
    <property type="entry name" value="TAT PATHWAY SIGNAL SEQUENCE"/>
    <property type="match status" value="1"/>
</dbReference>
<dbReference type="InterPro" id="IPR021765">
    <property type="entry name" value="UstYa-like"/>
</dbReference>
<dbReference type="AlphaFoldDB" id="A0A5M9MED8"/>
<keyword evidence="2" id="KW-0472">Membrane</keyword>
<dbReference type="PANTHER" id="PTHR33365">
    <property type="entry name" value="YALI0B05434P"/>
    <property type="match status" value="1"/>
</dbReference>
<organism evidence="3 4">
    <name type="scientific">Aspergillus tanneri</name>
    <dbReference type="NCBI Taxonomy" id="1220188"/>
    <lineage>
        <taxon>Eukaryota</taxon>
        <taxon>Fungi</taxon>
        <taxon>Dikarya</taxon>
        <taxon>Ascomycota</taxon>
        <taxon>Pezizomycotina</taxon>
        <taxon>Eurotiomycetes</taxon>
        <taxon>Eurotiomycetidae</taxon>
        <taxon>Eurotiales</taxon>
        <taxon>Aspergillaceae</taxon>
        <taxon>Aspergillus</taxon>
        <taxon>Aspergillus subgen. Circumdati</taxon>
    </lineage>
</organism>
<protein>
    <recommendedName>
        <fullName evidence="5">Tat pathway signal sequence</fullName>
    </recommendedName>
</protein>
<name>A0A5M9MED8_9EURO</name>
<dbReference type="Pfam" id="PF11807">
    <property type="entry name" value="UstYa"/>
    <property type="match status" value="2"/>
</dbReference>
<dbReference type="Proteomes" id="UP000324241">
    <property type="component" value="Unassembled WGS sequence"/>
</dbReference>
<evidence type="ECO:0008006" key="5">
    <source>
        <dbReference type="Google" id="ProtNLM"/>
    </source>
</evidence>
<comment type="similarity">
    <text evidence="1">Belongs to the ustYa family.</text>
</comment>
<proteinExistence type="inferred from homology"/>
<evidence type="ECO:0000313" key="3">
    <source>
        <dbReference type="EMBL" id="KAA8645338.1"/>
    </source>
</evidence>
<dbReference type="EMBL" id="QUQM01000007">
    <property type="protein sequence ID" value="KAA8645338.1"/>
    <property type="molecule type" value="Genomic_DNA"/>
</dbReference>
<dbReference type="RefSeq" id="XP_033424699.1">
    <property type="nucleotide sequence ID" value="XM_033571384.1"/>
</dbReference>
<sequence length="319" mass="36478">MVHLNRLQLLSWVKRPTPYLHVSDKSREPSKEHEPFKDGGSQDNLLEGYPYGLAPHRHLRWWQKGRWLIMGHVILFAIYGAVLAAVAKNGLDPRRNGLPLSPAVTAVQWENHKFSLEDHITEDGRFVGKPSPALDKAWHDLLNGKLHGSLFSGSKHKPNLLLSNLAENIIIEPEYIEHLGRENLGVAVPEGGGYLGTLNVYHELHCLKRIHQYMYPDYYFPEFTEKQDDMNRMHNEHCIDFLRQSAMCHGDIGLITYQWSPGSLLPIANATSHQCVNWERLDQWTKSRTVDMLKPGWLVHPIHGVAYPKGEGDRLGFIN</sequence>
<dbReference type="GeneID" id="54329459"/>
<dbReference type="GO" id="GO:0043386">
    <property type="term" value="P:mycotoxin biosynthetic process"/>
    <property type="evidence" value="ECO:0007669"/>
    <property type="project" value="InterPro"/>
</dbReference>
<evidence type="ECO:0000256" key="2">
    <source>
        <dbReference type="SAM" id="Phobius"/>
    </source>
</evidence>
<evidence type="ECO:0000313" key="4">
    <source>
        <dbReference type="Proteomes" id="UP000324241"/>
    </source>
</evidence>
<reference evidence="3 4" key="1">
    <citation type="submission" date="2019-08" db="EMBL/GenBank/DDBJ databases">
        <title>The genome sequence of a newly discovered highly antifungal drug resistant Aspergillus species, Aspergillus tanneri NIH 1004.</title>
        <authorList>
            <person name="Mounaud S."/>
            <person name="Singh I."/>
            <person name="Joardar V."/>
            <person name="Pakala S."/>
            <person name="Pakala S."/>
            <person name="Venepally P."/>
            <person name="Chung J.K."/>
            <person name="Losada L."/>
            <person name="Nierman W.C."/>
        </authorList>
    </citation>
    <scope>NUCLEOTIDE SEQUENCE [LARGE SCALE GENOMIC DNA]</scope>
    <source>
        <strain evidence="3 4">NIH1004</strain>
    </source>
</reference>
<feature type="transmembrane region" description="Helical" evidence="2">
    <location>
        <begin position="67"/>
        <end position="87"/>
    </location>
</feature>
<dbReference type="OrthoDB" id="3687641at2759"/>
<accession>A0A5M9MED8</accession>
<comment type="caution">
    <text evidence="3">The sequence shown here is derived from an EMBL/GenBank/DDBJ whole genome shotgun (WGS) entry which is preliminary data.</text>
</comment>
<gene>
    <name evidence="3" type="ORF">ATNIH1004_006757</name>
</gene>
<evidence type="ECO:0000256" key="1">
    <source>
        <dbReference type="ARBA" id="ARBA00035112"/>
    </source>
</evidence>
<keyword evidence="2" id="KW-1133">Transmembrane helix</keyword>